<comment type="caution">
    <text evidence="2">The sequence shown here is derived from an EMBL/GenBank/DDBJ whole genome shotgun (WGS) entry which is preliminary data.</text>
</comment>
<sequence>MKLQFESPKVKTSILFTFSLLLSACGGGSDDSQTTKSDADKQPDKVEASRLVWEKLLPTTSFAYYSSPALSADEQTIYIGTAKNVRNDPAGSDLMVAYNRNGSEKWRYTLPNGEEVRSSPVVHNENIYFTVDKRVGEFEKAYRDLVALNSSGEQMWRQRVSDYGFQTGSGLTKVAAFEGQVIYTGLDIRAFNAQTGESLFERLCNCAERQDRFVNGAVNHNGELVFYDEGRVLKLDLNSYELVGEFKDIDTFEGDLVYSTPAIDSNNNIYFGSEAGVLYSFDDNLDLRWQFELPNPQVFEAPYIRSSVAIDESRSTIYFGTKNNDDSEFYALDINDKSIKWQVAITGDVYVSPTIGDNGNVYFSSESNLLYTYKPDGTLAWQYDLKANVTWSSPAIDSQGVLYIGTLSESNVSAASATGKLVAIQTDSTGLMPNTWSKIHRDNQNSGVVK</sequence>
<evidence type="ECO:0000259" key="1">
    <source>
        <dbReference type="Pfam" id="PF13360"/>
    </source>
</evidence>
<dbReference type="Gene3D" id="2.130.10.10">
    <property type="entry name" value="YVTN repeat-like/Quinoprotein amine dehydrogenase"/>
    <property type="match status" value="2"/>
</dbReference>
<evidence type="ECO:0000313" key="3">
    <source>
        <dbReference type="Proteomes" id="UP000317938"/>
    </source>
</evidence>
<feature type="domain" description="Pyrrolo-quinoline quinone repeat" evidence="1">
    <location>
        <begin position="70"/>
        <end position="227"/>
    </location>
</feature>
<reference evidence="2 3" key="1">
    <citation type="submission" date="2019-07" db="EMBL/GenBank/DDBJ databases">
        <title>Diversity of Bacteria from Kongsfjorden, Arctic.</title>
        <authorList>
            <person name="Yu Y."/>
        </authorList>
    </citation>
    <scope>NUCLEOTIDE SEQUENCE [LARGE SCALE GENOMIC DNA]</scope>
    <source>
        <strain evidence="2 3">SM1927</strain>
    </source>
</reference>
<dbReference type="PANTHER" id="PTHR34512:SF30">
    <property type="entry name" value="OUTER MEMBRANE PROTEIN ASSEMBLY FACTOR BAMB"/>
    <property type="match status" value="1"/>
</dbReference>
<dbReference type="SUPFAM" id="SSF50998">
    <property type="entry name" value="Quinoprotein alcohol dehydrogenase-like"/>
    <property type="match status" value="1"/>
</dbReference>
<dbReference type="InterPro" id="IPR002372">
    <property type="entry name" value="PQQ_rpt_dom"/>
</dbReference>
<evidence type="ECO:0000313" key="2">
    <source>
        <dbReference type="EMBL" id="TVU84620.1"/>
    </source>
</evidence>
<keyword evidence="3" id="KW-1185">Reference proteome</keyword>
<name>A0ABY3FFP5_9GAMM</name>
<organism evidence="2 3">
    <name type="scientific">Pseudoalteromonas neustonica</name>
    <dbReference type="NCBI Taxonomy" id="1840331"/>
    <lineage>
        <taxon>Bacteria</taxon>
        <taxon>Pseudomonadati</taxon>
        <taxon>Pseudomonadota</taxon>
        <taxon>Gammaproteobacteria</taxon>
        <taxon>Alteromonadales</taxon>
        <taxon>Pseudoalteromonadaceae</taxon>
        <taxon>Pseudoalteromonas</taxon>
    </lineage>
</organism>
<proteinExistence type="predicted"/>
<dbReference type="PANTHER" id="PTHR34512">
    <property type="entry name" value="CELL SURFACE PROTEIN"/>
    <property type="match status" value="1"/>
</dbReference>
<dbReference type="InterPro" id="IPR011047">
    <property type="entry name" value="Quinoprotein_ADH-like_sf"/>
</dbReference>
<dbReference type="Pfam" id="PF13360">
    <property type="entry name" value="PQQ_2"/>
    <property type="match status" value="2"/>
</dbReference>
<dbReference type="SMART" id="SM00564">
    <property type="entry name" value="PQQ"/>
    <property type="match status" value="6"/>
</dbReference>
<protein>
    <submittedName>
        <fullName evidence="2">PQQ-like beta-propeller repeat protein</fullName>
    </submittedName>
</protein>
<dbReference type="PROSITE" id="PS51257">
    <property type="entry name" value="PROKAR_LIPOPROTEIN"/>
    <property type="match status" value="1"/>
</dbReference>
<dbReference type="InterPro" id="IPR015943">
    <property type="entry name" value="WD40/YVTN_repeat-like_dom_sf"/>
</dbReference>
<feature type="domain" description="Pyrrolo-quinoline quinone repeat" evidence="1">
    <location>
        <begin position="286"/>
        <end position="426"/>
    </location>
</feature>
<gene>
    <name evidence="2" type="ORF">FQP85_06505</name>
</gene>
<dbReference type="Proteomes" id="UP000317938">
    <property type="component" value="Unassembled WGS sequence"/>
</dbReference>
<dbReference type="RefSeq" id="WP_145235303.1">
    <property type="nucleotide sequence ID" value="NZ_VNFF01000005.1"/>
</dbReference>
<dbReference type="InterPro" id="IPR018391">
    <property type="entry name" value="PQQ_b-propeller_rpt"/>
</dbReference>
<accession>A0ABY3FFP5</accession>
<dbReference type="EMBL" id="VNFF01000005">
    <property type="protein sequence ID" value="TVU84620.1"/>
    <property type="molecule type" value="Genomic_DNA"/>
</dbReference>